<dbReference type="EMBL" id="JAKGBZ010000002">
    <property type="protein sequence ID" value="MCF3945494.1"/>
    <property type="molecule type" value="Genomic_DNA"/>
</dbReference>
<dbReference type="RefSeq" id="WP_235702729.1">
    <property type="nucleotide sequence ID" value="NZ_JAKGBZ010000002.1"/>
</dbReference>
<evidence type="ECO:0008006" key="4">
    <source>
        <dbReference type="Google" id="ProtNLM"/>
    </source>
</evidence>
<keyword evidence="1" id="KW-0732">Signal</keyword>
<name>A0ABS9DVX6_9PROT</name>
<accession>A0ABS9DVX6</accession>
<feature type="chain" id="PRO_5046587911" description="Lipoprotein" evidence="1">
    <location>
        <begin position="20"/>
        <end position="116"/>
    </location>
</feature>
<evidence type="ECO:0000256" key="1">
    <source>
        <dbReference type="SAM" id="SignalP"/>
    </source>
</evidence>
<keyword evidence="3" id="KW-1185">Reference proteome</keyword>
<comment type="caution">
    <text evidence="2">The sequence shown here is derived from an EMBL/GenBank/DDBJ whole genome shotgun (WGS) entry which is preliminary data.</text>
</comment>
<evidence type="ECO:0000313" key="3">
    <source>
        <dbReference type="Proteomes" id="UP001521209"/>
    </source>
</evidence>
<dbReference type="Proteomes" id="UP001521209">
    <property type="component" value="Unassembled WGS sequence"/>
</dbReference>
<reference evidence="2 3" key="1">
    <citation type="submission" date="2022-01" db="EMBL/GenBank/DDBJ databases">
        <authorList>
            <person name="Won M."/>
            <person name="Kim S.-J."/>
            <person name="Kwon S.-W."/>
        </authorList>
    </citation>
    <scope>NUCLEOTIDE SEQUENCE [LARGE SCALE GENOMIC DNA]</scope>
    <source>
        <strain evidence="2 3">KCTC 23505</strain>
    </source>
</reference>
<organism evidence="2 3">
    <name type="scientific">Acidiphilium iwatense</name>
    <dbReference type="NCBI Taxonomy" id="768198"/>
    <lineage>
        <taxon>Bacteria</taxon>
        <taxon>Pseudomonadati</taxon>
        <taxon>Pseudomonadota</taxon>
        <taxon>Alphaproteobacteria</taxon>
        <taxon>Acetobacterales</taxon>
        <taxon>Acidocellaceae</taxon>
        <taxon>Acidiphilium</taxon>
    </lineage>
</organism>
<proteinExistence type="predicted"/>
<sequence>MKRTRPIWWLMASVPLALAGCAATPAPRTAANAGSAAPATLVGATPSSLQAELGAPALRRIDGPAQVWLYDSRVCRLDVIFYPSSAGQPEVATARPMPRGISQASCLASLEQNRAS</sequence>
<dbReference type="PROSITE" id="PS51257">
    <property type="entry name" value="PROKAR_LIPOPROTEIN"/>
    <property type="match status" value="1"/>
</dbReference>
<gene>
    <name evidence="2" type="ORF">L2A60_02190</name>
</gene>
<evidence type="ECO:0000313" key="2">
    <source>
        <dbReference type="EMBL" id="MCF3945494.1"/>
    </source>
</evidence>
<feature type="signal peptide" evidence="1">
    <location>
        <begin position="1"/>
        <end position="19"/>
    </location>
</feature>
<protein>
    <recommendedName>
        <fullName evidence="4">Lipoprotein</fullName>
    </recommendedName>
</protein>